<proteinExistence type="predicted"/>
<organism evidence="1 2">
    <name type="scientific">Mycena venus</name>
    <dbReference type="NCBI Taxonomy" id="2733690"/>
    <lineage>
        <taxon>Eukaryota</taxon>
        <taxon>Fungi</taxon>
        <taxon>Dikarya</taxon>
        <taxon>Basidiomycota</taxon>
        <taxon>Agaricomycotina</taxon>
        <taxon>Agaricomycetes</taxon>
        <taxon>Agaricomycetidae</taxon>
        <taxon>Agaricales</taxon>
        <taxon>Marasmiineae</taxon>
        <taxon>Mycenaceae</taxon>
        <taxon>Mycena</taxon>
    </lineage>
</organism>
<dbReference type="GO" id="GO:0016787">
    <property type="term" value="F:hydrolase activity"/>
    <property type="evidence" value="ECO:0007669"/>
    <property type="project" value="UniProtKB-KW"/>
</dbReference>
<gene>
    <name evidence="1" type="ORF">MVEN_00072300</name>
</gene>
<evidence type="ECO:0000313" key="1">
    <source>
        <dbReference type="EMBL" id="KAF7372134.1"/>
    </source>
</evidence>
<dbReference type="EMBL" id="JACAZI010000001">
    <property type="protein sequence ID" value="KAF7372134.1"/>
    <property type="molecule type" value="Genomic_DNA"/>
</dbReference>
<evidence type="ECO:0000313" key="2">
    <source>
        <dbReference type="Proteomes" id="UP000620124"/>
    </source>
</evidence>
<keyword evidence="2" id="KW-1185">Reference proteome</keyword>
<accession>A0A8H6Z6Z8</accession>
<reference evidence="1" key="1">
    <citation type="submission" date="2020-05" db="EMBL/GenBank/DDBJ databases">
        <title>Mycena genomes resolve the evolution of fungal bioluminescence.</title>
        <authorList>
            <person name="Tsai I.J."/>
        </authorList>
    </citation>
    <scope>NUCLEOTIDE SEQUENCE</scope>
    <source>
        <strain evidence="1">CCC161011</strain>
    </source>
</reference>
<sequence length="98" mass="11423">MNYASAQRMPDYMRVIVASIVYLPDRPRPAHIFIPLGAQHEPRPHVPHRFRDDSREASVTQFALASMDATCDWFFWTWKIGPHRTTSWVRRCGPTISL</sequence>
<dbReference type="AlphaFoldDB" id="A0A8H6Z6Z8"/>
<comment type="caution">
    <text evidence="1">The sequence shown here is derived from an EMBL/GenBank/DDBJ whole genome shotgun (WGS) entry which is preliminary data.</text>
</comment>
<protein>
    <submittedName>
        <fullName evidence="1">Glycoside hydrolase family 5 protein</fullName>
    </submittedName>
</protein>
<dbReference type="Proteomes" id="UP000620124">
    <property type="component" value="Unassembled WGS sequence"/>
</dbReference>
<dbReference type="OrthoDB" id="62120at2759"/>
<keyword evidence="1" id="KW-0378">Hydrolase</keyword>
<name>A0A8H6Z6Z8_9AGAR</name>